<keyword evidence="3" id="KW-1185">Reference proteome</keyword>
<comment type="caution">
    <text evidence="2">The sequence shown here is derived from an EMBL/GenBank/DDBJ whole genome shotgun (WGS) entry which is preliminary data.</text>
</comment>
<dbReference type="PANTHER" id="PTHR46388:SF2">
    <property type="entry name" value="NHL REPEAT-CONTAINING PROTEIN 2"/>
    <property type="match status" value="1"/>
</dbReference>
<dbReference type="GeneID" id="68093611"/>
<evidence type="ECO:0000313" key="2">
    <source>
        <dbReference type="EMBL" id="KAG2387561.1"/>
    </source>
</evidence>
<sequence length="483" mass="52367">MLTATTSVCKKQVATTSMWLLSFAVLSFILLLNIGCEINAQQQQTSHVATTKEPSSYQVSLDIAGGYGMDGFTATAAGMGMVRGLSHSVLSDANFQQSILFGDLSLGRIRKFSLTSQMIQTLIGDPLSSSKYTVTSVMDIACAPYSKDVYFIDNHKVRKFNLNSEEPYVITDVIGNGTAGIEPSGNGLPNATLLNYPNGLFFHEATKTLYIADTMNRRIVIVDWRFNSKRTITFGILNVQPANIVVNNEATMLYLTDTANHRVRSVDLTTGISKIIAGNGNNGAQYSNATASAMNVSLLSPTGIALSPDESSLYITETGWNVVRRYDFATTMMTPVAGNGKPGYSGDGNLAVFASLRAPMDVVVSPNGEVIIADYGNTRLRKVDTNGVIHTIAGSGSLLPTAQDNTPAYPSNLMFPSDVLVSKSTGDVFISEARSNRIRKFHLLNKFQQSQMLVIFQVLEPCLCSKSLWKHLVLELFGEILSV</sequence>
<protein>
    <recommendedName>
        <fullName evidence="1">Teneurin NHL domain-containing protein</fullName>
    </recommendedName>
</protein>
<evidence type="ECO:0000259" key="1">
    <source>
        <dbReference type="Pfam" id="PF25021"/>
    </source>
</evidence>
<name>A0AA88GX57_NAELO</name>
<dbReference type="Gene3D" id="2.120.10.30">
    <property type="entry name" value="TolB, C-terminal domain"/>
    <property type="match status" value="2"/>
</dbReference>
<dbReference type="SUPFAM" id="SSF101898">
    <property type="entry name" value="NHL repeat"/>
    <property type="match status" value="1"/>
</dbReference>
<dbReference type="Proteomes" id="UP000816034">
    <property type="component" value="Unassembled WGS sequence"/>
</dbReference>
<accession>A0AA88GX57</accession>
<dbReference type="RefSeq" id="XP_044551553.1">
    <property type="nucleotide sequence ID" value="XM_044687216.1"/>
</dbReference>
<dbReference type="InterPro" id="IPR056822">
    <property type="entry name" value="TEN_NHL"/>
</dbReference>
<dbReference type="AlphaFoldDB" id="A0AA88GX57"/>
<dbReference type="Pfam" id="PF25021">
    <property type="entry name" value="TEN_NHL"/>
    <property type="match status" value="1"/>
</dbReference>
<gene>
    <name evidence="2" type="ORF">C9374_001155</name>
</gene>
<reference evidence="2 3" key="1">
    <citation type="journal article" date="2018" name="BMC Genomics">
        <title>The genome of Naegleria lovaniensis, the basis for a comparative approach to unravel pathogenicity factors of the human pathogenic amoeba N. fowleri.</title>
        <authorList>
            <person name="Liechti N."/>
            <person name="Schurch N."/>
            <person name="Bruggmann R."/>
            <person name="Wittwer M."/>
        </authorList>
    </citation>
    <scope>NUCLEOTIDE SEQUENCE [LARGE SCALE GENOMIC DNA]</scope>
    <source>
        <strain evidence="2 3">ATCC 30569</strain>
    </source>
</reference>
<proteinExistence type="predicted"/>
<dbReference type="PANTHER" id="PTHR46388">
    <property type="entry name" value="NHL REPEAT-CONTAINING PROTEIN 2"/>
    <property type="match status" value="1"/>
</dbReference>
<organism evidence="2 3">
    <name type="scientific">Naegleria lovaniensis</name>
    <name type="common">Amoeba</name>
    <dbReference type="NCBI Taxonomy" id="51637"/>
    <lineage>
        <taxon>Eukaryota</taxon>
        <taxon>Discoba</taxon>
        <taxon>Heterolobosea</taxon>
        <taxon>Tetramitia</taxon>
        <taxon>Eutetramitia</taxon>
        <taxon>Vahlkampfiidae</taxon>
        <taxon>Naegleria</taxon>
    </lineage>
</organism>
<evidence type="ECO:0000313" key="3">
    <source>
        <dbReference type="Proteomes" id="UP000816034"/>
    </source>
</evidence>
<feature type="domain" description="Teneurin NHL" evidence="1">
    <location>
        <begin position="345"/>
        <end position="399"/>
    </location>
</feature>
<dbReference type="InterPro" id="IPR011042">
    <property type="entry name" value="6-blade_b-propeller_TolB-like"/>
</dbReference>
<dbReference type="EMBL" id="PYSW02000012">
    <property type="protein sequence ID" value="KAG2387561.1"/>
    <property type="molecule type" value="Genomic_DNA"/>
</dbReference>